<evidence type="ECO:0000256" key="1">
    <source>
        <dbReference type="SAM" id="MobiDB-lite"/>
    </source>
</evidence>
<dbReference type="Proteomes" id="UP000199230">
    <property type="component" value="Unassembled WGS sequence"/>
</dbReference>
<accession>A0A1H3PEW3</accession>
<feature type="region of interest" description="Disordered" evidence="1">
    <location>
        <begin position="241"/>
        <end position="309"/>
    </location>
</feature>
<evidence type="ECO:0000313" key="5">
    <source>
        <dbReference type="Proteomes" id="UP000199230"/>
    </source>
</evidence>
<evidence type="ECO:0000256" key="2">
    <source>
        <dbReference type="SAM" id="SignalP"/>
    </source>
</evidence>
<keyword evidence="2" id="KW-0732">Signal</keyword>
<dbReference type="InterPro" id="IPR012854">
    <property type="entry name" value="Cu_amine_oxidase-like_N"/>
</dbReference>
<dbReference type="RefSeq" id="WP_093313953.1">
    <property type="nucleotide sequence ID" value="NZ_FNPV01000006.1"/>
</dbReference>
<feature type="domain" description="Copper amine oxidase-like N-terminal" evidence="3">
    <location>
        <begin position="128"/>
        <end position="235"/>
    </location>
</feature>
<organism evidence="4 5">
    <name type="scientific">Tindallia californiensis</name>
    <dbReference type="NCBI Taxonomy" id="159292"/>
    <lineage>
        <taxon>Bacteria</taxon>
        <taxon>Bacillati</taxon>
        <taxon>Bacillota</taxon>
        <taxon>Clostridia</taxon>
        <taxon>Peptostreptococcales</taxon>
        <taxon>Tindalliaceae</taxon>
        <taxon>Tindallia</taxon>
    </lineage>
</organism>
<dbReference type="Gene3D" id="3.30.457.10">
    <property type="entry name" value="Copper amine oxidase-like, N-terminal domain"/>
    <property type="match status" value="1"/>
</dbReference>
<dbReference type="Pfam" id="PF07833">
    <property type="entry name" value="Cu_amine_oxidN1"/>
    <property type="match status" value="1"/>
</dbReference>
<protein>
    <submittedName>
        <fullName evidence="4">Copper amine oxidase N-terminal domain-containing protein</fullName>
    </submittedName>
</protein>
<feature type="compositionally biased region" description="Acidic residues" evidence="1">
    <location>
        <begin position="241"/>
        <end position="294"/>
    </location>
</feature>
<dbReference type="AlphaFoldDB" id="A0A1H3PEW3"/>
<name>A0A1H3PEW3_9FIRM</name>
<dbReference type="InterPro" id="IPR036582">
    <property type="entry name" value="Mao_N_sf"/>
</dbReference>
<dbReference type="STRING" id="159292.SAMN05192546_106172"/>
<dbReference type="EMBL" id="FNPV01000006">
    <property type="protein sequence ID" value="SDY99588.1"/>
    <property type="molecule type" value="Genomic_DNA"/>
</dbReference>
<evidence type="ECO:0000313" key="4">
    <source>
        <dbReference type="EMBL" id="SDY99588.1"/>
    </source>
</evidence>
<feature type="region of interest" description="Disordered" evidence="1">
    <location>
        <begin position="35"/>
        <end position="109"/>
    </location>
</feature>
<feature type="signal peptide" evidence="2">
    <location>
        <begin position="1"/>
        <end position="24"/>
    </location>
</feature>
<evidence type="ECO:0000259" key="3">
    <source>
        <dbReference type="Pfam" id="PF07833"/>
    </source>
</evidence>
<gene>
    <name evidence="4" type="ORF">SAMN05192546_106172</name>
</gene>
<proteinExistence type="predicted"/>
<reference evidence="4 5" key="1">
    <citation type="submission" date="2016-10" db="EMBL/GenBank/DDBJ databases">
        <authorList>
            <person name="de Groot N.N."/>
        </authorList>
    </citation>
    <scope>NUCLEOTIDE SEQUENCE [LARGE SCALE GENOMIC DNA]</scope>
    <source>
        <strain evidence="4 5">APO</strain>
    </source>
</reference>
<dbReference type="OrthoDB" id="2023214at2"/>
<dbReference type="SUPFAM" id="SSF55383">
    <property type="entry name" value="Copper amine oxidase, domain N"/>
    <property type="match status" value="1"/>
</dbReference>
<feature type="chain" id="PRO_5011552839" evidence="2">
    <location>
        <begin position="25"/>
        <end position="392"/>
    </location>
</feature>
<sequence length="392" mass="43279">MNKRGLLAVLLVFMLVFSSFAVYADEHMEDEVEVEEQEEAVEAEANGEVDTDEEEEATEADEEVAEDVEEATEEEAVEENDEIDEEATEEEEAVEEDEAAEETEEEMEEEVVAAERIQLNLGNNIAIIDGEHVEVNPAPYADENGRTMVPLSFVGRQLGASFDWDADARQVTYTKDETVILLTIDSNIAVVNGEEVEMDTVAVILEGRTVVPVSFISRTLGFDVDWNGETQTVVITPAVEGEEEAADVDEDADAAEEMDEDEATEEAVEEETVTEETDADEDAEEEEAATDAEVADERTPYHEEDPDVIPNSMYFLQTPKTEYKVGESLDFTDLEFGIYAGHGGTSITAEDFFDYGVESSIEEGTPLTVEDTVVVFTSLNDATLEMEITVTE</sequence>
<keyword evidence="5" id="KW-1185">Reference proteome</keyword>